<dbReference type="Proteomes" id="UP000016932">
    <property type="component" value="Unassembled WGS sequence"/>
</dbReference>
<accession>M3BBJ1</accession>
<evidence type="ECO:0000313" key="2">
    <source>
        <dbReference type="EMBL" id="EME86588.1"/>
    </source>
</evidence>
<feature type="region of interest" description="Disordered" evidence="1">
    <location>
        <begin position="72"/>
        <end position="92"/>
    </location>
</feature>
<dbReference type="AlphaFoldDB" id="M3BBJ1"/>
<sequence>MEVTSSIHTNSTTKRLNGGSGRTLLHTPMSVIVNPRLPIGTIACRRRMRKAARDYKKSSRCFSQSFLGINSNSNNRRFTHPSHQSTATPPDYFKTRRTQDAIQIPLPVEDENHLQPESNSFQSSNLAARDVNHVDQVNGLDKYLENAGVQIKQEGNAKELCVGLGCYPHYRALGVLGDCCNGVVFDVAYLNAHYPYWPYYNYYPGCVSMARTEHEEQEVVLVSLRVFPIPAILHTIVQEMNRADLEGMTNGFMSPVKFHYYHRELQVKVFGAPLVTSPTTLAFGNLHSAHKMSLLSHLPPSHFREVIRHPRY</sequence>
<reference evidence="2 3" key="1">
    <citation type="journal article" date="2012" name="PLoS Pathog.">
        <title>Diverse lifestyles and strategies of plant pathogenesis encoded in the genomes of eighteen Dothideomycetes fungi.</title>
        <authorList>
            <person name="Ohm R.A."/>
            <person name="Feau N."/>
            <person name="Henrissat B."/>
            <person name="Schoch C.L."/>
            <person name="Horwitz B.A."/>
            <person name="Barry K.W."/>
            <person name="Condon B.J."/>
            <person name="Copeland A.C."/>
            <person name="Dhillon B."/>
            <person name="Glaser F."/>
            <person name="Hesse C.N."/>
            <person name="Kosti I."/>
            <person name="LaButti K."/>
            <person name="Lindquist E.A."/>
            <person name="Lucas S."/>
            <person name="Salamov A.A."/>
            <person name="Bradshaw R.E."/>
            <person name="Ciuffetti L."/>
            <person name="Hamelin R.C."/>
            <person name="Kema G.H.J."/>
            <person name="Lawrence C."/>
            <person name="Scott J.A."/>
            <person name="Spatafora J.W."/>
            <person name="Turgeon B.G."/>
            <person name="de Wit P.J.G.M."/>
            <person name="Zhong S."/>
            <person name="Goodwin S.B."/>
            <person name="Grigoriev I.V."/>
        </authorList>
    </citation>
    <scope>NUCLEOTIDE SEQUENCE [LARGE SCALE GENOMIC DNA]</scope>
    <source>
        <strain evidence="2 3">CIRAD86</strain>
    </source>
</reference>
<dbReference type="RefSeq" id="XP_007923806.1">
    <property type="nucleotide sequence ID" value="XM_007925615.1"/>
</dbReference>
<dbReference type="VEuPathDB" id="FungiDB:MYCFIDRAFT_172309"/>
<evidence type="ECO:0000256" key="1">
    <source>
        <dbReference type="SAM" id="MobiDB-lite"/>
    </source>
</evidence>
<feature type="region of interest" description="Disordered" evidence="1">
    <location>
        <begin position="1"/>
        <end position="22"/>
    </location>
</feature>
<evidence type="ECO:0000313" key="3">
    <source>
        <dbReference type="Proteomes" id="UP000016932"/>
    </source>
</evidence>
<protein>
    <submittedName>
        <fullName evidence="2">Uncharacterized protein</fullName>
    </submittedName>
</protein>
<dbReference type="HOGENOM" id="CLU_891750_0_0_1"/>
<dbReference type="GeneID" id="19332777"/>
<feature type="compositionally biased region" description="Polar residues" evidence="1">
    <location>
        <begin position="72"/>
        <end position="88"/>
    </location>
</feature>
<gene>
    <name evidence="2" type="ORF">MYCFIDRAFT_172309</name>
</gene>
<dbReference type="KEGG" id="pfj:MYCFIDRAFT_172309"/>
<keyword evidence="3" id="KW-1185">Reference proteome</keyword>
<dbReference type="EMBL" id="KB446556">
    <property type="protein sequence ID" value="EME86588.1"/>
    <property type="molecule type" value="Genomic_DNA"/>
</dbReference>
<name>M3BBJ1_PSEFD</name>
<proteinExistence type="predicted"/>
<feature type="compositionally biased region" description="Polar residues" evidence="1">
    <location>
        <begin position="1"/>
        <end position="15"/>
    </location>
</feature>
<organism evidence="2 3">
    <name type="scientific">Pseudocercospora fijiensis (strain CIRAD86)</name>
    <name type="common">Black leaf streak disease fungus</name>
    <name type="synonym">Mycosphaerella fijiensis</name>
    <dbReference type="NCBI Taxonomy" id="383855"/>
    <lineage>
        <taxon>Eukaryota</taxon>
        <taxon>Fungi</taxon>
        <taxon>Dikarya</taxon>
        <taxon>Ascomycota</taxon>
        <taxon>Pezizomycotina</taxon>
        <taxon>Dothideomycetes</taxon>
        <taxon>Dothideomycetidae</taxon>
        <taxon>Mycosphaerellales</taxon>
        <taxon>Mycosphaerellaceae</taxon>
        <taxon>Pseudocercospora</taxon>
    </lineage>
</organism>